<organism evidence="7 8">
    <name type="scientific">Microbacterium algeriense</name>
    <dbReference type="NCBI Taxonomy" id="2615184"/>
    <lineage>
        <taxon>Bacteria</taxon>
        <taxon>Bacillati</taxon>
        <taxon>Actinomycetota</taxon>
        <taxon>Actinomycetes</taxon>
        <taxon>Micrococcales</taxon>
        <taxon>Microbacteriaceae</taxon>
        <taxon>Microbacterium</taxon>
    </lineage>
</organism>
<dbReference type="Gene3D" id="3.40.630.10">
    <property type="entry name" value="Zn peptidases"/>
    <property type="match status" value="1"/>
</dbReference>
<evidence type="ECO:0000256" key="2">
    <source>
        <dbReference type="ARBA" id="ARBA00022670"/>
    </source>
</evidence>
<dbReference type="Gene3D" id="1.10.150.900">
    <property type="match status" value="1"/>
</dbReference>
<evidence type="ECO:0000259" key="6">
    <source>
        <dbReference type="Pfam" id="PF07687"/>
    </source>
</evidence>
<gene>
    <name evidence="7" type="ORF">F6A08_15135</name>
</gene>
<dbReference type="Pfam" id="PF01546">
    <property type="entry name" value="Peptidase_M20"/>
    <property type="match status" value="1"/>
</dbReference>
<dbReference type="Gene3D" id="3.30.70.360">
    <property type="match status" value="1"/>
</dbReference>
<keyword evidence="2" id="KW-0645">Protease</keyword>
<dbReference type="PANTHER" id="PTHR45962:SF1">
    <property type="entry name" value="N-FATTY-ACYL-AMINO ACID SYNTHASE_HYDROLASE PM20D1"/>
    <property type="match status" value="1"/>
</dbReference>
<dbReference type="Pfam" id="PF07687">
    <property type="entry name" value="M20_dimer"/>
    <property type="match status" value="1"/>
</dbReference>
<dbReference type="Proteomes" id="UP000478836">
    <property type="component" value="Unassembled WGS sequence"/>
</dbReference>
<keyword evidence="5" id="KW-0862">Zinc</keyword>
<protein>
    <submittedName>
        <fullName evidence="7">M20/M25/M40 family metallo-hydrolase</fullName>
    </submittedName>
</protein>
<reference evidence="8" key="1">
    <citation type="submission" date="2019-09" db="EMBL/GenBank/DDBJ databases">
        <title>Whole genome sequencing of Microbacterium maritypicum.</title>
        <authorList>
            <person name="Lenchi N."/>
        </authorList>
    </citation>
    <scope>NUCLEOTIDE SEQUENCE [LARGE SCALE GENOMIC DNA]</scope>
    <source>
        <strain evidence="8">G1</strain>
    </source>
</reference>
<evidence type="ECO:0000256" key="4">
    <source>
        <dbReference type="ARBA" id="ARBA00022801"/>
    </source>
</evidence>
<comment type="caution">
    <text evidence="7">The sequence shown here is derived from an EMBL/GenBank/DDBJ whole genome shotgun (WGS) entry which is preliminary data.</text>
</comment>
<dbReference type="InterPro" id="IPR047177">
    <property type="entry name" value="Pept_M20A"/>
</dbReference>
<evidence type="ECO:0000256" key="1">
    <source>
        <dbReference type="ARBA" id="ARBA00006247"/>
    </source>
</evidence>
<evidence type="ECO:0000313" key="7">
    <source>
        <dbReference type="EMBL" id="KAB1862362.1"/>
    </source>
</evidence>
<name>A0ABQ6V8V9_9MICO</name>
<keyword evidence="8" id="KW-1185">Reference proteome</keyword>
<keyword evidence="4" id="KW-0378">Hydrolase</keyword>
<evidence type="ECO:0000256" key="3">
    <source>
        <dbReference type="ARBA" id="ARBA00022723"/>
    </source>
</evidence>
<accession>A0ABQ6V8V9</accession>
<evidence type="ECO:0000313" key="8">
    <source>
        <dbReference type="Proteomes" id="UP000478836"/>
    </source>
</evidence>
<dbReference type="EMBL" id="WAAO01000003">
    <property type="protein sequence ID" value="KAB1862362.1"/>
    <property type="molecule type" value="Genomic_DNA"/>
</dbReference>
<feature type="domain" description="Peptidase M20 dimerisation" evidence="6">
    <location>
        <begin position="237"/>
        <end position="385"/>
    </location>
</feature>
<keyword evidence="3" id="KW-0479">Metal-binding</keyword>
<dbReference type="SUPFAM" id="SSF55031">
    <property type="entry name" value="Bacterial exopeptidase dimerisation domain"/>
    <property type="match status" value="1"/>
</dbReference>
<evidence type="ECO:0000256" key="5">
    <source>
        <dbReference type="ARBA" id="ARBA00022833"/>
    </source>
</evidence>
<proteinExistence type="inferred from homology"/>
<dbReference type="InterPro" id="IPR002933">
    <property type="entry name" value="Peptidase_M20"/>
</dbReference>
<dbReference type="InterPro" id="IPR011650">
    <property type="entry name" value="Peptidase_M20_dimer"/>
</dbReference>
<dbReference type="PANTHER" id="PTHR45962">
    <property type="entry name" value="N-FATTY-ACYL-AMINO ACID SYNTHASE/HYDROLASE PM20D1"/>
    <property type="match status" value="1"/>
</dbReference>
<dbReference type="SUPFAM" id="SSF53187">
    <property type="entry name" value="Zn-dependent exopeptidases"/>
    <property type="match status" value="1"/>
</dbReference>
<sequence>MGVLLRPDTSSSFRAGRDAATRRIDPLSCRPSALATMTTVTPTTVRPGIAERLSQMIRIPTVSAELEQRGPGPFEEFVALIAELYPLVHEKLTLERHTDFGLLFRWAGARGADGGPVVLMAHYDVVPVDESDAWSHPPFAGVIADGSVYGRGALDDKGPLIVVLEAVENLLADGFVPSRDVYLSFGGNEETYGKAAEEIAHVLRDRGIVPWLVVDEGGAVVDAPLPFVPGRAAMIGVGEKGVLTVRLSARGEGGHASAPPSLTAVRRIARAVDRLGPGTFRPRASRAILRMLSQLAAQTPGPARHLLRLLGSAPPLTARVFAALGGEPAALVRTTVAPTMQAGGTAANVLPSQASATINLRIALGETTQQAVYRLRRRIRDPLVQVEVVEASEPSPESSTDNAQFALLAAALEVSHPGVPAVPYIMMAATDSRHFHRFAPAVYRFAPLDMSNAQRASIHGVDESVEIAALERGERFHRALLERLG</sequence>
<comment type="similarity">
    <text evidence="1">Belongs to the peptidase M20A family.</text>
</comment>
<dbReference type="InterPro" id="IPR036264">
    <property type="entry name" value="Bact_exopeptidase_dim_dom"/>
</dbReference>